<dbReference type="SUPFAM" id="SSF110997">
    <property type="entry name" value="Sporulation related repeat"/>
    <property type="match status" value="1"/>
</dbReference>
<protein>
    <submittedName>
        <fullName evidence="3">Rare lipoprotein A</fullName>
    </submittedName>
</protein>
<reference evidence="3" key="1">
    <citation type="submission" date="2015-05" db="EMBL/GenBank/DDBJ databases">
        <title>The complete genome of Altererythrobacter atlanticus strain 26DY36.</title>
        <authorList>
            <person name="Wu Y.-H."/>
            <person name="Cheng H."/>
            <person name="Wu X.-W."/>
        </authorList>
    </citation>
    <scope>NUCLEOTIDE SEQUENCE [LARGE SCALE GENOMIC DNA]</scope>
    <source>
        <strain evidence="3">26DY36</strain>
    </source>
</reference>
<dbReference type="InterPro" id="IPR036908">
    <property type="entry name" value="RlpA-like_sf"/>
</dbReference>
<dbReference type="GO" id="GO:0042834">
    <property type="term" value="F:peptidoglycan binding"/>
    <property type="evidence" value="ECO:0007669"/>
    <property type="project" value="InterPro"/>
</dbReference>
<dbReference type="InterPro" id="IPR036680">
    <property type="entry name" value="SPOR-like_sf"/>
</dbReference>
<evidence type="ECO:0000313" key="4">
    <source>
        <dbReference type="Proteomes" id="UP000034392"/>
    </source>
</evidence>
<dbReference type="STRING" id="1267766.WYH_00542"/>
<dbReference type="PANTHER" id="PTHR34183">
    <property type="entry name" value="ENDOLYTIC PEPTIDOGLYCAN TRANSGLYCOSYLASE RLPA"/>
    <property type="match status" value="1"/>
</dbReference>
<keyword evidence="2" id="KW-0732">Signal</keyword>
<feature type="compositionally biased region" description="Low complexity" evidence="1">
    <location>
        <begin position="196"/>
        <end position="205"/>
    </location>
</feature>
<dbReference type="Proteomes" id="UP000034392">
    <property type="component" value="Chromosome"/>
</dbReference>
<dbReference type="Gene3D" id="3.30.70.1070">
    <property type="entry name" value="Sporulation related repeat"/>
    <property type="match status" value="1"/>
</dbReference>
<dbReference type="Pfam" id="PF05036">
    <property type="entry name" value="SPOR"/>
    <property type="match status" value="1"/>
</dbReference>
<dbReference type="PATRIC" id="fig|1267766.3.peg.548"/>
<dbReference type="EMBL" id="CP011452">
    <property type="protein sequence ID" value="AKH41600.1"/>
    <property type="molecule type" value="Genomic_DNA"/>
</dbReference>
<dbReference type="OrthoDB" id="9779128at2"/>
<dbReference type="Gene3D" id="2.40.40.10">
    <property type="entry name" value="RlpA-like domain"/>
    <property type="match status" value="1"/>
</dbReference>
<keyword evidence="4" id="KW-1185">Reference proteome</keyword>
<dbReference type="PROSITE" id="PS51257">
    <property type="entry name" value="PROKAR_LIPOPROTEIN"/>
    <property type="match status" value="1"/>
</dbReference>
<name>A0A0F7KS67_9SPHN</name>
<gene>
    <name evidence="3" type="primary">rlpA</name>
    <name evidence="3" type="ORF">WYH_00542</name>
</gene>
<feature type="region of interest" description="Disordered" evidence="1">
    <location>
        <begin position="192"/>
        <end position="220"/>
    </location>
</feature>
<accession>A0A0F7KS67</accession>
<sequence>MRLSDDRAIHACRIALALTLGLSLAACNTQGAGQAGLQSAGAMPANGPGADYPVVVGDAYQIDGKEYVPQDVLNYDEVGIATLDVDGGAGITGAHHTLPLPSYAEVTSLETGRTILIRLERRGPMDGTQLIALSSDAMAQLGAREGVPVRLRRTNPPEQERALLRAGQAPPLRMDTPMSLVEVLRQRLPSAAQSSAPEALADAKAPAPPEAPGTLIGPKPEASSFEEAFERETAAQVEAPTGETGSFMVQAATFSTAERAEKAADRLGGKAVPSGRYFLERTGPFSTREQAEASLAKVRAAGYTDARIFNKS</sequence>
<dbReference type="AlphaFoldDB" id="A0A0F7KS67"/>
<dbReference type="KEGG" id="aay:WYH_00542"/>
<dbReference type="GO" id="GO:0009279">
    <property type="term" value="C:cell outer membrane"/>
    <property type="evidence" value="ECO:0007669"/>
    <property type="project" value="TreeGrafter"/>
</dbReference>
<dbReference type="RefSeq" id="WP_053833363.1">
    <property type="nucleotide sequence ID" value="NZ_CP011452.2"/>
</dbReference>
<evidence type="ECO:0000313" key="3">
    <source>
        <dbReference type="EMBL" id="AKH41600.1"/>
    </source>
</evidence>
<proteinExistence type="predicted"/>
<feature type="signal peptide" evidence="2">
    <location>
        <begin position="1"/>
        <end position="25"/>
    </location>
</feature>
<dbReference type="InterPro" id="IPR007730">
    <property type="entry name" value="SPOR-like_dom"/>
</dbReference>
<evidence type="ECO:0000256" key="2">
    <source>
        <dbReference type="SAM" id="SignalP"/>
    </source>
</evidence>
<keyword evidence="3" id="KW-0449">Lipoprotein</keyword>
<dbReference type="PANTHER" id="PTHR34183:SF1">
    <property type="entry name" value="ENDOLYTIC PEPTIDOGLYCAN TRANSGLYCOSYLASE RLPA"/>
    <property type="match status" value="1"/>
</dbReference>
<organism evidence="3 4">
    <name type="scientific">Croceibacterium atlanticum</name>
    <dbReference type="NCBI Taxonomy" id="1267766"/>
    <lineage>
        <taxon>Bacteria</taxon>
        <taxon>Pseudomonadati</taxon>
        <taxon>Pseudomonadota</taxon>
        <taxon>Alphaproteobacteria</taxon>
        <taxon>Sphingomonadales</taxon>
        <taxon>Erythrobacteraceae</taxon>
        <taxon>Croceibacterium</taxon>
    </lineage>
</organism>
<evidence type="ECO:0000256" key="1">
    <source>
        <dbReference type="SAM" id="MobiDB-lite"/>
    </source>
</evidence>
<feature type="chain" id="PRO_5044280420" evidence="2">
    <location>
        <begin position="26"/>
        <end position="312"/>
    </location>
</feature>